<dbReference type="GO" id="GO:0016020">
    <property type="term" value="C:membrane"/>
    <property type="evidence" value="ECO:0007669"/>
    <property type="project" value="UniProtKB-SubCell"/>
</dbReference>
<evidence type="ECO:0000313" key="8">
    <source>
        <dbReference type="Proteomes" id="UP000199412"/>
    </source>
</evidence>
<dbReference type="SUPFAM" id="SSF103473">
    <property type="entry name" value="MFS general substrate transporter"/>
    <property type="match status" value="1"/>
</dbReference>
<evidence type="ECO:0000256" key="4">
    <source>
        <dbReference type="ARBA" id="ARBA00022989"/>
    </source>
</evidence>
<dbReference type="InterPro" id="IPR026036">
    <property type="entry name" value="PucC"/>
</dbReference>
<name>A0A1G6ZXL6_9PROT</name>
<reference evidence="7 8" key="1">
    <citation type="submission" date="2016-10" db="EMBL/GenBank/DDBJ databases">
        <authorList>
            <person name="de Groot N.N."/>
        </authorList>
    </citation>
    <scope>NUCLEOTIDE SEQUENCE [LARGE SCALE GENOMIC DNA]</scope>
    <source>
        <strain evidence="7 8">ATCC 700224</strain>
    </source>
</reference>
<dbReference type="RefSeq" id="WP_092783480.1">
    <property type="nucleotide sequence ID" value="NZ_FNAP01000003.1"/>
</dbReference>
<organism evidence="7 8">
    <name type="scientific">Rhodospira trueperi</name>
    <dbReference type="NCBI Taxonomy" id="69960"/>
    <lineage>
        <taxon>Bacteria</taxon>
        <taxon>Pseudomonadati</taxon>
        <taxon>Pseudomonadota</taxon>
        <taxon>Alphaproteobacteria</taxon>
        <taxon>Rhodospirillales</taxon>
        <taxon>Rhodospirillaceae</taxon>
        <taxon>Rhodospira</taxon>
    </lineage>
</organism>
<dbReference type="AlphaFoldDB" id="A0A1G6ZXL6"/>
<comment type="subcellular location">
    <subcellularLocation>
        <location evidence="1">Membrane</location>
        <topology evidence="1">Multi-pass membrane protein</topology>
    </subcellularLocation>
</comment>
<accession>A0A1G6ZXL6</accession>
<dbReference type="InterPro" id="IPR004896">
    <property type="entry name" value="PucC-rel"/>
</dbReference>
<dbReference type="OrthoDB" id="5800821at2"/>
<dbReference type="GO" id="GO:0022857">
    <property type="term" value="F:transmembrane transporter activity"/>
    <property type="evidence" value="ECO:0007669"/>
    <property type="project" value="InterPro"/>
</dbReference>
<dbReference type="PANTHER" id="PTHR23538">
    <property type="entry name" value="44.5 KD BACTERIOCHLOROPHYLL SYNTHASE SUBUNIT"/>
    <property type="match status" value="1"/>
</dbReference>
<keyword evidence="8" id="KW-1185">Reference proteome</keyword>
<dbReference type="PIRSF" id="PIRSF016565">
    <property type="entry name" value="PucC"/>
    <property type="match status" value="1"/>
</dbReference>
<evidence type="ECO:0000256" key="2">
    <source>
        <dbReference type="ARBA" id="ARBA00008412"/>
    </source>
</evidence>
<feature type="domain" description="Major facilitator superfamily (MFS) profile" evidence="6">
    <location>
        <begin position="13"/>
        <end position="454"/>
    </location>
</feature>
<evidence type="ECO:0000256" key="3">
    <source>
        <dbReference type="ARBA" id="ARBA00022692"/>
    </source>
</evidence>
<dbReference type="EMBL" id="FNAP01000003">
    <property type="protein sequence ID" value="SDE07221.1"/>
    <property type="molecule type" value="Genomic_DNA"/>
</dbReference>
<keyword evidence="5" id="KW-0472">Membrane</keyword>
<evidence type="ECO:0000313" key="7">
    <source>
        <dbReference type="EMBL" id="SDE07221.1"/>
    </source>
</evidence>
<dbReference type="CDD" id="cd06176">
    <property type="entry name" value="MFS_BCD_PucC-like"/>
    <property type="match status" value="1"/>
</dbReference>
<evidence type="ECO:0000256" key="1">
    <source>
        <dbReference type="ARBA" id="ARBA00004141"/>
    </source>
</evidence>
<keyword evidence="4" id="KW-1133">Transmembrane helix</keyword>
<dbReference type="Pfam" id="PF03209">
    <property type="entry name" value="PUCC"/>
    <property type="match status" value="1"/>
</dbReference>
<gene>
    <name evidence="7" type="ORF">SAMN05421720_10383</name>
</gene>
<evidence type="ECO:0000256" key="5">
    <source>
        <dbReference type="ARBA" id="ARBA00023136"/>
    </source>
</evidence>
<evidence type="ECO:0000259" key="6">
    <source>
        <dbReference type="PROSITE" id="PS50850"/>
    </source>
</evidence>
<keyword evidence="3" id="KW-0812">Transmembrane</keyword>
<dbReference type="PROSITE" id="PS50850">
    <property type="entry name" value="MFS"/>
    <property type="match status" value="1"/>
</dbReference>
<dbReference type="STRING" id="69960.SAMN05421720_10383"/>
<protein>
    <submittedName>
        <fullName evidence="7">MFS transporter, BCD family, chlorophyll transporter</fullName>
    </submittedName>
</protein>
<comment type="similarity">
    <text evidence="2">Belongs to the PucC family.</text>
</comment>
<dbReference type="Gene3D" id="1.20.1250.20">
    <property type="entry name" value="MFS general substrate transporter like domains"/>
    <property type="match status" value="1"/>
</dbReference>
<dbReference type="InterPro" id="IPR036259">
    <property type="entry name" value="MFS_trans_sf"/>
</dbReference>
<sequence length="469" mass="47527">MSGGAPAPAFMGWLFIARLALVQASLGAIIVLTTSTLNRVMVVELALAAMIPGALVTVREGLQFLRPRWGHGSDVGGRRTPWIVGGMALLALGGIGAGLSTARMGTDMTTGLIGAVVSYIVIGIGVGAAGTNLLALLAKRVAPARRAAAATIVWLMMFVGFIISAAVAGAFLDIADSVADGGSGYSPDRLVVVTTGVCIVAFLVSALAMWGVEGRRAPAPAPEAPPATTAPAPKPRFLEALAEIWHEDESRRLAIFIFVSMLAYNIQDLILEPFAGAVFSYTVGASTQLTSVQHSGALAGMLLVGILASGFGGGRPAVLKLWTMGGCVASGLSLLAIAVSGHFPEVWPLRVTVFLMGVANGAFAVAAISTMMGLAGAGAPDREGIRMGVWGAAQAIAFALGGFLGTVAVDATRALMDTPANAYGVVFAAEGLLFASSALLAARVGGVAALSRLRGGSGEATADQSMPAQ</sequence>
<proteinExistence type="inferred from homology"/>
<dbReference type="Proteomes" id="UP000199412">
    <property type="component" value="Unassembled WGS sequence"/>
</dbReference>
<dbReference type="InterPro" id="IPR020846">
    <property type="entry name" value="MFS_dom"/>
</dbReference>
<dbReference type="PANTHER" id="PTHR23538:SF1">
    <property type="entry name" value="44.5 KD BACTERIOCHLOROPHYLL SYNTHASE SUBUNIT"/>
    <property type="match status" value="1"/>
</dbReference>